<gene>
    <name evidence="1" type="ORF">JCM19302_3195</name>
</gene>
<dbReference type="Proteomes" id="UP000029646">
    <property type="component" value="Unassembled WGS sequence"/>
</dbReference>
<sequence length="41" mass="4751">MYTIMKNLLASIITLLIFNNSFAQKSESELLKIMNSMLRKT</sequence>
<accession>A0A090W8Y5</accession>
<evidence type="ECO:0000313" key="1">
    <source>
        <dbReference type="EMBL" id="GAL73416.1"/>
    </source>
</evidence>
<evidence type="ECO:0000313" key="2">
    <source>
        <dbReference type="Proteomes" id="UP000029646"/>
    </source>
</evidence>
<name>A0A090W8Y5_9FLAO</name>
<proteinExistence type="predicted"/>
<dbReference type="EMBL" id="BBNS01000065">
    <property type="protein sequence ID" value="GAL73416.1"/>
    <property type="molecule type" value="Genomic_DNA"/>
</dbReference>
<protein>
    <submittedName>
        <fullName evidence="1">Uncharacterized protein</fullName>
    </submittedName>
</protein>
<comment type="caution">
    <text evidence="1">The sequence shown here is derived from an EMBL/GenBank/DDBJ whole genome shotgun (WGS) entry which is preliminary data.</text>
</comment>
<reference evidence="1 2" key="1">
    <citation type="journal article" date="2014" name="Genome Announc.">
        <title>Draft Genome Sequence of Marine Flavobacterium Jejuia pallidilutea Strain 11shimoA1 and Pigmentation Mutants.</title>
        <authorList>
            <person name="Takatani N."/>
            <person name="Nakanishi M."/>
            <person name="Meirelles P."/>
            <person name="Mino S."/>
            <person name="Suda W."/>
            <person name="Oshima K."/>
            <person name="Hattori M."/>
            <person name="Ohkuma M."/>
            <person name="Hosokawa M."/>
            <person name="Miyashita K."/>
            <person name="Thompson F.L."/>
            <person name="Niwa A."/>
            <person name="Sawabe T."/>
            <person name="Sawabe T."/>
        </authorList>
    </citation>
    <scope>NUCLEOTIDE SEQUENCE [LARGE SCALE GENOMIC DNA]</scope>
    <source>
        <strain evidence="2">JCM19302</strain>
    </source>
</reference>
<dbReference type="AlphaFoldDB" id="A0A090W8Y5"/>
<organism evidence="1 2">
    <name type="scientific">Jejuia pallidilutea</name>
    <dbReference type="NCBI Taxonomy" id="504487"/>
    <lineage>
        <taxon>Bacteria</taxon>
        <taxon>Pseudomonadati</taxon>
        <taxon>Bacteroidota</taxon>
        <taxon>Flavobacteriia</taxon>
        <taxon>Flavobacteriales</taxon>
        <taxon>Flavobacteriaceae</taxon>
        <taxon>Jejuia</taxon>
    </lineage>
</organism>